<comment type="catalytic activity">
    <reaction evidence="10 11">
        <text>D-alanyl-D-alanine + UDP-N-acetyl-alpha-D-muramoyl-L-alanyl-gamma-D-glutamyl-meso-2,6-diaminopimelate + ATP = UDP-N-acetyl-alpha-D-muramoyl-L-alanyl-gamma-D-glutamyl-meso-2,6-diaminopimeloyl-D-alanyl-D-alanine + ADP + phosphate + H(+)</text>
        <dbReference type="Rhea" id="RHEA:28374"/>
        <dbReference type="ChEBI" id="CHEBI:15378"/>
        <dbReference type="ChEBI" id="CHEBI:30616"/>
        <dbReference type="ChEBI" id="CHEBI:43474"/>
        <dbReference type="ChEBI" id="CHEBI:57822"/>
        <dbReference type="ChEBI" id="CHEBI:61386"/>
        <dbReference type="ChEBI" id="CHEBI:83905"/>
        <dbReference type="ChEBI" id="CHEBI:456216"/>
        <dbReference type="EC" id="6.3.2.10"/>
    </reaction>
</comment>
<feature type="domain" description="Mur ligase N-terminal catalytic" evidence="12">
    <location>
        <begin position="28"/>
        <end position="112"/>
    </location>
</feature>
<feature type="domain" description="Mur ligase C-terminal" evidence="13">
    <location>
        <begin position="337"/>
        <end position="458"/>
    </location>
</feature>
<dbReference type="InterPro" id="IPR013221">
    <property type="entry name" value="Mur_ligase_cen"/>
</dbReference>
<keyword evidence="6 10" id="KW-0133">Cell shape</keyword>
<comment type="caution">
    <text evidence="15">The sequence shown here is derived from an EMBL/GenBank/DDBJ whole genome shotgun (WGS) entry which is preliminary data.</text>
</comment>
<dbReference type="RefSeq" id="WP_054520845.1">
    <property type="nucleotide sequence ID" value="NZ_LGKO01000002.1"/>
</dbReference>
<dbReference type="PATRIC" id="fig|869279.4.peg.866"/>
<feature type="domain" description="Mur ligase central" evidence="14">
    <location>
        <begin position="125"/>
        <end position="313"/>
    </location>
</feature>
<comment type="pathway">
    <text evidence="10 11">Cell wall biogenesis; peptidoglycan biosynthesis.</text>
</comment>
<comment type="similarity">
    <text evidence="10">Belongs to the MurCDEF family. MurF subfamily.</text>
</comment>
<dbReference type="GO" id="GO:0051301">
    <property type="term" value="P:cell division"/>
    <property type="evidence" value="ECO:0007669"/>
    <property type="project" value="UniProtKB-KW"/>
</dbReference>
<evidence type="ECO:0000313" key="15">
    <source>
        <dbReference type="EMBL" id="KPL84345.1"/>
    </source>
</evidence>
<accession>A0A0P6YNJ6</accession>
<evidence type="ECO:0000256" key="8">
    <source>
        <dbReference type="ARBA" id="ARBA00023306"/>
    </source>
</evidence>
<evidence type="ECO:0000313" key="16">
    <source>
        <dbReference type="Proteomes" id="UP000050544"/>
    </source>
</evidence>
<dbReference type="Gene3D" id="3.90.190.20">
    <property type="entry name" value="Mur ligase, C-terminal domain"/>
    <property type="match status" value="1"/>
</dbReference>
<dbReference type="Gene3D" id="3.40.1190.10">
    <property type="entry name" value="Mur-like, catalytic domain"/>
    <property type="match status" value="1"/>
</dbReference>
<dbReference type="STRING" id="869279.SE15_04275"/>
<gene>
    <name evidence="10" type="primary">murF</name>
    <name evidence="15" type="ORF">SE15_04275</name>
</gene>
<dbReference type="InterPro" id="IPR004101">
    <property type="entry name" value="Mur_ligase_C"/>
</dbReference>
<dbReference type="Gene3D" id="3.40.1390.10">
    <property type="entry name" value="MurE/MurF, N-terminal domain"/>
    <property type="match status" value="1"/>
</dbReference>
<comment type="function">
    <text evidence="10 11">Involved in cell wall formation. Catalyzes the final step in the synthesis of UDP-N-acetylmuramoyl-pentapeptide, the precursor of murein.</text>
</comment>
<evidence type="ECO:0000256" key="11">
    <source>
        <dbReference type="RuleBase" id="RU004136"/>
    </source>
</evidence>
<dbReference type="GO" id="GO:0005524">
    <property type="term" value="F:ATP binding"/>
    <property type="evidence" value="ECO:0007669"/>
    <property type="project" value="UniProtKB-UniRule"/>
</dbReference>
<keyword evidence="7 10" id="KW-0573">Peptidoglycan synthesis</keyword>
<dbReference type="PANTHER" id="PTHR43024">
    <property type="entry name" value="UDP-N-ACETYLMURAMOYL-TRIPEPTIDE--D-ALANYL-D-ALANINE LIGASE"/>
    <property type="match status" value="1"/>
</dbReference>
<keyword evidence="9 10" id="KW-0961">Cell wall biogenesis/degradation</keyword>
<dbReference type="GO" id="GO:0071555">
    <property type="term" value="P:cell wall organization"/>
    <property type="evidence" value="ECO:0007669"/>
    <property type="project" value="UniProtKB-KW"/>
</dbReference>
<protein>
    <recommendedName>
        <fullName evidence="10 11">UDP-N-acetylmuramoyl-tripeptide--D-alanyl-D-alanine ligase</fullName>
        <ecNumber evidence="10 11">6.3.2.10</ecNumber>
    </recommendedName>
    <alternativeName>
        <fullName evidence="10">D-alanyl-D-alanine-adding enzyme</fullName>
    </alternativeName>
</protein>
<dbReference type="Pfam" id="PF08245">
    <property type="entry name" value="Mur_ligase_M"/>
    <property type="match status" value="1"/>
</dbReference>
<keyword evidence="1 10" id="KW-0963">Cytoplasm</keyword>
<dbReference type="SUPFAM" id="SSF53623">
    <property type="entry name" value="MurD-like peptide ligases, catalytic domain"/>
    <property type="match status" value="1"/>
</dbReference>
<keyword evidence="4 10" id="KW-0547">Nucleotide-binding</keyword>
<dbReference type="EMBL" id="LGKO01000002">
    <property type="protein sequence ID" value="KPL84345.1"/>
    <property type="molecule type" value="Genomic_DNA"/>
</dbReference>
<evidence type="ECO:0000259" key="13">
    <source>
        <dbReference type="Pfam" id="PF02875"/>
    </source>
</evidence>
<dbReference type="NCBIfam" id="TIGR01143">
    <property type="entry name" value="murF"/>
    <property type="match status" value="1"/>
</dbReference>
<evidence type="ECO:0000256" key="2">
    <source>
        <dbReference type="ARBA" id="ARBA00022598"/>
    </source>
</evidence>
<dbReference type="InterPro" id="IPR035911">
    <property type="entry name" value="MurE/MurF_N"/>
</dbReference>
<organism evidence="15 16">
    <name type="scientific">Thermanaerothrix daxensis</name>
    <dbReference type="NCBI Taxonomy" id="869279"/>
    <lineage>
        <taxon>Bacteria</taxon>
        <taxon>Bacillati</taxon>
        <taxon>Chloroflexota</taxon>
        <taxon>Anaerolineae</taxon>
        <taxon>Anaerolineales</taxon>
        <taxon>Anaerolineaceae</taxon>
        <taxon>Thermanaerothrix</taxon>
    </lineage>
</organism>
<dbReference type="HAMAP" id="MF_02019">
    <property type="entry name" value="MurF"/>
    <property type="match status" value="1"/>
</dbReference>
<dbReference type="SUPFAM" id="SSF63418">
    <property type="entry name" value="MurE/MurF N-terminal domain"/>
    <property type="match status" value="1"/>
</dbReference>
<dbReference type="EC" id="6.3.2.10" evidence="10 11"/>
<keyword evidence="2 10" id="KW-0436">Ligase</keyword>
<keyword evidence="3 10" id="KW-0132">Cell division</keyword>
<evidence type="ECO:0000256" key="3">
    <source>
        <dbReference type="ARBA" id="ARBA00022618"/>
    </source>
</evidence>
<dbReference type="UniPathway" id="UPA00219"/>
<keyword evidence="8 10" id="KW-0131">Cell cycle</keyword>
<dbReference type="GO" id="GO:0005737">
    <property type="term" value="C:cytoplasm"/>
    <property type="evidence" value="ECO:0007669"/>
    <property type="project" value="UniProtKB-SubCell"/>
</dbReference>
<dbReference type="GO" id="GO:0008360">
    <property type="term" value="P:regulation of cell shape"/>
    <property type="evidence" value="ECO:0007669"/>
    <property type="project" value="UniProtKB-KW"/>
</dbReference>
<evidence type="ECO:0000256" key="10">
    <source>
        <dbReference type="HAMAP-Rule" id="MF_02019"/>
    </source>
</evidence>
<name>A0A0P6YNJ6_9CHLR</name>
<dbReference type="GO" id="GO:0009252">
    <property type="term" value="P:peptidoglycan biosynthetic process"/>
    <property type="evidence" value="ECO:0007669"/>
    <property type="project" value="UniProtKB-UniRule"/>
</dbReference>
<dbReference type="SUPFAM" id="SSF53244">
    <property type="entry name" value="MurD-like peptide ligases, peptide-binding domain"/>
    <property type="match status" value="1"/>
</dbReference>
<dbReference type="GO" id="GO:0008766">
    <property type="term" value="F:UDP-N-acetylmuramoylalanyl-D-glutamyl-2,6-diaminopimelate-D-alanyl-D-alanine ligase activity"/>
    <property type="evidence" value="ECO:0007669"/>
    <property type="project" value="RHEA"/>
</dbReference>
<evidence type="ECO:0000256" key="7">
    <source>
        <dbReference type="ARBA" id="ARBA00022984"/>
    </source>
</evidence>
<dbReference type="AlphaFoldDB" id="A0A0P6YNJ6"/>
<evidence type="ECO:0000259" key="14">
    <source>
        <dbReference type="Pfam" id="PF08245"/>
    </source>
</evidence>
<dbReference type="InterPro" id="IPR036615">
    <property type="entry name" value="Mur_ligase_C_dom_sf"/>
</dbReference>
<dbReference type="Pfam" id="PF02875">
    <property type="entry name" value="Mur_ligase_C"/>
    <property type="match status" value="1"/>
</dbReference>
<dbReference type="InterPro" id="IPR005863">
    <property type="entry name" value="UDP-N-AcMur_synth"/>
</dbReference>
<keyword evidence="5 10" id="KW-0067">ATP-binding</keyword>
<dbReference type="GO" id="GO:0047480">
    <property type="term" value="F:UDP-N-acetylmuramoyl-tripeptide-D-alanyl-D-alanine ligase activity"/>
    <property type="evidence" value="ECO:0007669"/>
    <property type="project" value="UniProtKB-UniRule"/>
</dbReference>
<sequence length="474" mass="51543">MITLSDILEALTGKRLASAERLTLSEAAIDSRQVLPGGMFFALPGERTDGHDFVGQAFERGALVAFVQREVAINRPCLDLTSESVELGPTLPNPPFMIRVSDTLRALQEIARFWRRKFSSRVIGITGSVGKSTTKEVVAEVLSQRYRTLKNPGNLNNEIGLPLTLLRLGAGYDCAVLEMGFYVPGEIAFLCELAQPQIGIITNVGTVHAERAGSQEAIARGKSELVQALPAAPEGIAILNHDDPWVRWMADKTRARVFYYGLSPAADLWADEIESQGLKGLRFRLHFGHETLHLRVPMLGRHAVQTALRAAAAGLVCGLSWQEIIQGLQQARNQLRLVAVRLPNGALVLDDSYNAAPESMLAALNLLNEIEGRKIAVLGDMLELGPYEAEGHRLVGIRAAEVADHLVTLGTRARMIAEAAVKAGLPAEQVVHVEDVPHAVEVLRHLLKEGDVVLIKGSHGLRMDRIVAALEETA</sequence>
<dbReference type="PANTHER" id="PTHR43024:SF1">
    <property type="entry name" value="UDP-N-ACETYLMURAMOYL-TRIPEPTIDE--D-ALANYL-D-ALANINE LIGASE"/>
    <property type="match status" value="1"/>
</dbReference>
<evidence type="ECO:0000259" key="12">
    <source>
        <dbReference type="Pfam" id="PF01225"/>
    </source>
</evidence>
<dbReference type="InterPro" id="IPR036565">
    <property type="entry name" value="Mur-like_cat_sf"/>
</dbReference>
<dbReference type="Proteomes" id="UP000050544">
    <property type="component" value="Unassembled WGS sequence"/>
</dbReference>
<comment type="subcellular location">
    <subcellularLocation>
        <location evidence="10 11">Cytoplasm</location>
    </subcellularLocation>
</comment>
<dbReference type="InterPro" id="IPR000713">
    <property type="entry name" value="Mur_ligase_N"/>
</dbReference>
<proteinExistence type="inferred from homology"/>
<evidence type="ECO:0000256" key="6">
    <source>
        <dbReference type="ARBA" id="ARBA00022960"/>
    </source>
</evidence>
<dbReference type="InterPro" id="IPR051046">
    <property type="entry name" value="MurCDEF_CellWall_CoF430Synth"/>
</dbReference>
<evidence type="ECO:0000256" key="5">
    <source>
        <dbReference type="ARBA" id="ARBA00022840"/>
    </source>
</evidence>
<comment type="caution">
    <text evidence="10">Lacks conserved residue(s) required for the propagation of feature annotation.</text>
</comment>
<keyword evidence="16" id="KW-1185">Reference proteome</keyword>
<dbReference type="OrthoDB" id="9801978at2"/>
<evidence type="ECO:0000256" key="4">
    <source>
        <dbReference type="ARBA" id="ARBA00022741"/>
    </source>
</evidence>
<evidence type="ECO:0000256" key="9">
    <source>
        <dbReference type="ARBA" id="ARBA00023316"/>
    </source>
</evidence>
<dbReference type="Pfam" id="PF01225">
    <property type="entry name" value="Mur_ligase"/>
    <property type="match status" value="1"/>
</dbReference>
<reference evidence="15 16" key="1">
    <citation type="submission" date="2015-07" db="EMBL/GenBank/DDBJ databases">
        <title>Whole genome sequence of Thermanaerothrix daxensis DSM 23592.</title>
        <authorList>
            <person name="Hemp J."/>
            <person name="Ward L.M."/>
            <person name="Pace L.A."/>
            <person name="Fischer W.W."/>
        </authorList>
    </citation>
    <scope>NUCLEOTIDE SEQUENCE [LARGE SCALE GENOMIC DNA]</scope>
    <source>
        <strain evidence="15 16">GNS-1</strain>
    </source>
</reference>
<evidence type="ECO:0000256" key="1">
    <source>
        <dbReference type="ARBA" id="ARBA00022490"/>
    </source>
</evidence>